<evidence type="ECO:0000256" key="2">
    <source>
        <dbReference type="ARBA" id="ARBA00022692"/>
    </source>
</evidence>
<protein>
    <recommendedName>
        <fullName evidence="6">3-oxo-5-alpha-steroid 4-dehydrogenase C-terminal domain-containing protein</fullName>
    </recommendedName>
</protein>
<keyword evidence="8" id="KW-1185">Reference proteome</keyword>
<reference evidence="7 8" key="1">
    <citation type="submission" date="2024-04" db="EMBL/GenBank/DDBJ databases">
        <title>genome sequences of Mucor flavus KT1a and Helicostylum pulchrum KT1b strains isolated from the surface of a dry-aged beef.</title>
        <authorList>
            <person name="Toyotome T."/>
            <person name="Hosono M."/>
            <person name="Torimaru M."/>
            <person name="Fukuda K."/>
            <person name="Mikami N."/>
        </authorList>
    </citation>
    <scope>NUCLEOTIDE SEQUENCE [LARGE SCALE GENOMIC DNA]</scope>
    <source>
        <strain evidence="7 8">KT1a</strain>
    </source>
</reference>
<dbReference type="EMBL" id="BAABUK010000007">
    <property type="protein sequence ID" value="GAA5810266.1"/>
    <property type="molecule type" value="Genomic_DNA"/>
</dbReference>
<organism evidence="7 8">
    <name type="scientific">Mucor flavus</name>
    <dbReference type="NCBI Taxonomy" id="439312"/>
    <lineage>
        <taxon>Eukaryota</taxon>
        <taxon>Fungi</taxon>
        <taxon>Fungi incertae sedis</taxon>
        <taxon>Mucoromycota</taxon>
        <taxon>Mucoromycotina</taxon>
        <taxon>Mucoromycetes</taxon>
        <taxon>Mucorales</taxon>
        <taxon>Mucorineae</taxon>
        <taxon>Mucoraceae</taxon>
        <taxon>Mucor</taxon>
    </lineage>
</organism>
<gene>
    <name evidence="7" type="ORF">MFLAVUS_003686</name>
</gene>
<dbReference type="InterPro" id="IPR001104">
    <property type="entry name" value="3-oxo-5_a-steroid_4-DH_C"/>
</dbReference>
<evidence type="ECO:0000256" key="1">
    <source>
        <dbReference type="ARBA" id="ARBA00004141"/>
    </source>
</evidence>
<sequence length="73" mass="8484">MKAFFNMYGAHIMQVGEIITFLAMVITTQHFMIALLQLGSAGYLAARSYNTREWYKTKFEKIPERACLIPFLF</sequence>
<accession>A0ABP9YTR8</accession>
<evidence type="ECO:0000259" key="6">
    <source>
        <dbReference type="Pfam" id="PF02544"/>
    </source>
</evidence>
<evidence type="ECO:0000256" key="4">
    <source>
        <dbReference type="ARBA" id="ARBA00023136"/>
    </source>
</evidence>
<keyword evidence="4 5" id="KW-0472">Membrane</keyword>
<feature type="domain" description="3-oxo-5-alpha-steroid 4-dehydrogenase C-terminal" evidence="6">
    <location>
        <begin position="15"/>
        <end position="73"/>
    </location>
</feature>
<dbReference type="Pfam" id="PF02544">
    <property type="entry name" value="Steroid_dh"/>
    <property type="match status" value="1"/>
</dbReference>
<evidence type="ECO:0000256" key="3">
    <source>
        <dbReference type="ARBA" id="ARBA00022989"/>
    </source>
</evidence>
<feature type="transmembrane region" description="Helical" evidence="5">
    <location>
        <begin position="20"/>
        <end position="46"/>
    </location>
</feature>
<dbReference type="Proteomes" id="UP001473302">
    <property type="component" value="Unassembled WGS sequence"/>
</dbReference>
<evidence type="ECO:0000313" key="7">
    <source>
        <dbReference type="EMBL" id="GAA5810266.1"/>
    </source>
</evidence>
<evidence type="ECO:0000313" key="8">
    <source>
        <dbReference type="Proteomes" id="UP001473302"/>
    </source>
</evidence>
<proteinExistence type="predicted"/>
<name>A0ABP9YTR8_9FUNG</name>
<comment type="caution">
    <text evidence="7">The sequence shown here is derived from an EMBL/GenBank/DDBJ whole genome shotgun (WGS) entry which is preliminary data.</text>
</comment>
<comment type="subcellular location">
    <subcellularLocation>
        <location evidence="1">Membrane</location>
        <topology evidence="1">Multi-pass membrane protein</topology>
    </subcellularLocation>
</comment>
<keyword evidence="3 5" id="KW-1133">Transmembrane helix</keyword>
<evidence type="ECO:0000256" key="5">
    <source>
        <dbReference type="SAM" id="Phobius"/>
    </source>
</evidence>
<keyword evidence="2 5" id="KW-0812">Transmembrane</keyword>